<dbReference type="InterPro" id="IPR003715">
    <property type="entry name" value="Poly_export_N"/>
</dbReference>
<name>A0A931E5P6_9BACT</name>
<evidence type="ECO:0000256" key="1">
    <source>
        <dbReference type="ARBA" id="ARBA00004571"/>
    </source>
</evidence>
<comment type="caution">
    <text evidence="17">The sequence shown here is derived from an EMBL/GenBank/DDBJ whole genome shotgun (WGS) entry which is preliminary data.</text>
</comment>
<comment type="similarity">
    <text evidence="2">Belongs to the BexD/CtrA/VexA family.</text>
</comment>
<dbReference type="EMBL" id="JADWYR010000001">
    <property type="protein sequence ID" value="MBG9375488.1"/>
    <property type="molecule type" value="Genomic_DNA"/>
</dbReference>
<dbReference type="PANTHER" id="PTHR33619">
    <property type="entry name" value="POLYSACCHARIDE EXPORT PROTEIN GFCE-RELATED"/>
    <property type="match status" value="1"/>
</dbReference>
<evidence type="ECO:0000256" key="3">
    <source>
        <dbReference type="ARBA" id="ARBA00022448"/>
    </source>
</evidence>
<dbReference type="Pfam" id="PF02563">
    <property type="entry name" value="Poly_export"/>
    <property type="match status" value="1"/>
</dbReference>
<gene>
    <name evidence="17" type="ORF">I5907_04540</name>
</gene>
<keyword evidence="7" id="KW-0732">Signal</keyword>
<dbReference type="Proteomes" id="UP000628448">
    <property type="component" value="Unassembled WGS sequence"/>
</dbReference>
<dbReference type="GO" id="GO:0015159">
    <property type="term" value="F:polysaccharide transmembrane transporter activity"/>
    <property type="evidence" value="ECO:0007669"/>
    <property type="project" value="InterPro"/>
</dbReference>
<evidence type="ECO:0000256" key="10">
    <source>
        <dbReference type="ARBA" id="ARBA00023114"/>
    </source>
</evidence>
<evidence type="ECO:0000256" key="14">
    <source>
        <dbReference type="ARBA" id="ARBA00023288"/>
    </source>
</evidence>
<dbReference type="Gene3D" id="3.30.1950.10">
    <property type="entry name" value="wza like domain"/>
    <property type="match status" value="1"/>
</dbReference>
<evidence type="ECO:0000313" key="17">
    <source>
        <dbReference type="EMBL" id="MBG9375488.1"/>
    </source>
</evidence>
<dbReference type="AlphaFoldDB" id="A0A931E5P6"/>
<dbReference type="InterPro" id="IPR049712">
    <property type="entry name" value="Poly_export"/>
</dbReference>
<keyword evidence="14" id="KW-0449">Lipoprotein</keyword>
<proteinExistence type="inferred from homology"/>
<evidence type="ECO:0000256" key="11">
    <source>
        <dbReference type="ARBA" id="ARBA00023136"/>
    </source>
</evidence>
<evidence type="ECO:0000256" key="7">
    <source>
        <dbReference type="ARBA" id="ARBA00022729"/>
    </source>
</evidence>
<dbReference type="Gene3D" id="3.10.560.10">
    <property type="entry name" value="Outer membrane lipoprotein wza domain like"/>
    <property type="match status" value="2"/>
</dbReference>
<accession>A0A931E5P6</accession>
<evidence type="ECO:0000256" key="2">
    <source>
        <dbReference type="ARBA" id="ARBA00009450"/>
    </source>
</evidence>
<dbReference type="Pfam" id="PF22461">
    <property type="entry name" value="SLBB_2"/>
    <property type="match status" value="1"/>
</dbReference>
<evidence type="ECO:0000313" key="18">
    <source>
        <dbReference type="Proteomes" id="UP000628448"/>
    </source>
</evidence>
<keyword evidence="9" id="KW-0406">Ion transport</keyword>
<keyword evidence="18" id="KW-1185">Reference proteome</keyword>
<keyword evidence="12" id="KW-0564">Palmitate</keyword>
<evidence type="ECO:0000256" key="5">
    <source>
        <dbReference type="ARBA" id="ARBA00022597"/>
    </source>
</evidence>
<comment type="subcellular location">
    <subcellularLocation>
        <location evidence="1">Cell outer membrane</location>
        <topology evidence="1">Multi-pass membrane protein</topology>
    </subcellularLocation>
</comment>
<evidence type="ECO:0000256" key="9">
    <source>
        <dbReference type="ARBA" id="ARBA00023065"/>
    </source>
</evidence>
<keyword evidence="10" id="KW-0626">Porin</keyword>
<dbReference type="GO" id="GO:0006811">
    <property type="term" value="P:monoatomic ion transport"/>
    <property type="evidence" value="ECO:0007669"/>
    <property type="project" value="UniProtKB-KW"/>
</dbReference>
<dbReference type="InterPro" id="IPR054765">
    <property type="entry name" value="SLBB_dom"/>
</dbReference>
<keyword evidence="3" id="KW-0813">Transport</keyword>
<feature type="domain" description="Polysaccharide export protein N-terminal" evidence="15">
    <location>
        <begin position="37"/>
        <end position="139"/>
    </location>
</feature>
<evidence type="ECO:0000256" key="8">
    <source>
        <dbReference type="ARBA" id="ARBA00023047"/>
    </source>
</evidence>
<feature type="domain" description="SLBB" evidence="16">
    <location>
        <begin position="143"/>
        <end position="222"/>
    </location>
</feature>
<keyword evidence="4" id="KW-1134">Transmembrane beta strand</keyword>
<evidence type="ECO:0000259" key="15">
    <source>
        <dbReference type="Pfam" id="PF02563"/>
    </source>
</evidence>
<keyword evidence="11" id="KW-0472">Membrane</keyword>
<evidence type="ECO:0000256" key="13">
    <source>
        <dbReference type="ARBA" id="ARBA00023237"/>
    </source>
</evidence>
<sequence>MFLFQSCITYKNAAYFQDFSDTAKPQIAKTIPFATPVIQVDDILTITIQTIDNDISGLLNSSNSINGSNTSLPVSGSATAAGTPTQQLVNGYLVDKDGIVELPFIGKVKLAGLTTSEAKEKIRKEAEKQFNNPLINVRFANFKITVLGEVNRPASYISPNEKVNVFDALGMAGDVTIFGKKENILLLRDTLGDKKMIRLNLNSKEIVTSPYFYLQPNDIVYVEPNKYKIASVDAVRNRNITIAVSAMSLLIVILSRFR</sequence>
<keyword evidence="5" id="KW-0762">Sugar transport</keyword>
<keyword evidence="6" id="KW-0812">Transmembrane</keyword>
<dbReference type="GO" id="GO:0009279">
    <property type="term" value="C:cell outer membrane"/>
    <property type="evidence" value="ECO:0007669"/>
    <property type="project" value="UniProtKB-SubCell"/>
</dbReference>
<evidence type="ECO:0000256" key="4">
    <source>
        <dbReference type="ARBA" id="ARBA00022452"/>
    </source>
</evidence>
<evidence type="ECO:0000259" key="16">
    <source>
        <dbReference type="Pfam" id="PF22461"/>
    </source>
</evidence>
<protein>
    <submittedName>
        <fullName evidence="17">Polysaccharide biosynthesis/export family protein</fullName>
    </submittedName>
</protein>
<evidence type="ECO:0000256" key="6">
    <source>
        <dbReference type="ARBA" id="ARBA00022692"/>
    </source>
</evidence>
<organism evidence="17 18">
    <name type="scientific">Panacibacter microcysteis</name>
    <dbReference type="NCBI Taxonomy" id="2793269"/>
    <lineage>
        <taxon>Bacteria</taxon>
        <taxon>Pseudomonadati</taxon>
        <taxon>Bacteroidota</taxon>
        <taxon>Chitinophagia</taxon>
        <taxon>Chitinophagales</taxon>
        <taxon>Chitinophagaceae</taxon>
        <taxon>Panacibacter</taxon>
    </lineage>
</organism>
<keyword evidence="8" id="KW-0625">Polysaccharide transport</keyword>
<dbReference type="GO" id="GO:0046930">
    <property type="term" value="C:pore complex"/>
    <property type="evidence" value="ECO:0007669"/>
    <property type="project" value="UniProtKB-KW"/>
</dbReference>
<dbReference type="GO" id="GO:0015288">
    <property type="term" value="F:porin activity"/>
    <property type="evidence" value="ECO:0007669"/>
    <property type="project" value="UniProtKB-KW"/>
</dbReference>
<evidence type="ECO:0000256" key="12">
    <source>
        <dbReference type="ARBA" id="ARBA00023139"/>
    </source>
</evidence>
<reference evidence="17" key="1">
    <citation type="submission" date="2020-11" db="EMBL/GenBank/DDBJ databases">
        <title>Bacterial whole genome sequence for Panacibacter sp. DH6.</title>
        <authorList>
            <person name="Le V."/>
            <person name="Ko S."/>
            <person name="Ahn C.-Y."/>
            <person name="Oh H.-M."/>
        </authorList>
    </citation>
    <scope>NUCLEOTIDE SEQUENCE</scope>
    <source>
        <strain evidence="17">DH6</strain>
    </source>
</reference>
<dbReference type="PANTHER" id="PTHR33619:SF3">
    <property type="entry name" value="POLYSACCHARIDE EXPORT PROTEIN GFCE-RELATED"/>
    <property type="match status" value="1"/>
</dbReference>
<keyword evidence="13" id="KW-0998">Cell outer membrane</keyword>